<dbReference type="Proteomes" id="UP000225772">
    <property type="component" value="Segment"/>
</dbReference>
<evidence type="ECO:0000256" key="3">
    <source>
        <dbReference type="SAM" id="MobiDB-lite"/>
    </source>
</evidence>
<dbReference type="Pfam" id="PF00436">
    <property type="entry name" value="SSB"/>
    <property type="match status" value="1"/>
</dbReference>
<feature type="compositionally biased region" description="Low complexity" evidence="3">
    <location>
        <begin position="98"/>
        <end position="146"/>
    </location>
</feature>
<evidence type="ECO:0000256" key="2">
    <source>
        <dbReference type="PIRNR" id="PIRNR002070"/>
    </source>
</evidence>
<keyword evidence="1 2" id="KW-0238">DNA-binding</keyword>
<dbReference type="GO" id="GO:0009295">
    <property type="term" value="C:nucleoid"/>
    <property type="evidence" value="ECO:0007669"/>
    <property type="project" value="TreeGrafter"/>
</dbReference>
<dbReference type="GO" id="GO:0006260">
    <property type="term" value="P:DNA replication"/>
    <property type="evidence" value="ECO:0007669"/>
    <property type="project" value="InterPro"/>
</dbReference>
<evidence type="ECO:0000256" key="1">
    <source>
        <dbReference type="ARBA" id="ARBA00023125"/>
    </source>
</evidence>
<name>A0A219YB77_9CAUD</name>
<evidence type="ECO:0000313" key="5">
    <source>
        <dbReference type="Proteomes" id="UP000225772"/>
    </source>
</evidence>
<reference evidence="4 5" key="1">
    <citation type="journal article" date="2017" name="Sci. Rep.">
        <title>Characterization and diversity of phages infecting Aeromonas salmonicida subsp. salmonicida.</title>
        <authorList>
            <person name="Vincent A.T."/>
            <person name="Paquet V.E."/>
            <person name="Bernatchez A."/>
            <person name="Tremblay D.M."/>
            <person name="Moineau S."/>
            <person name="Charette S.J."/>
        </authorList>
    </citation>
    <scope>NUCLEOTIDE SEQUENCE [LARGE SCALE GENOMIC DNA]</scope>
</reference>
<accession>A0A219YB77</accession>
<dbReference type="Gene3D" id="2.40.50.140">
    <property type="entry name" value="Nucleic acid-binding proteins"/>
    <property type="match status" value="1"/>
</dbReference>
<dbReference type="GO" id="GO:0003697">
    <property type="term" value="F:single-stranded DNA binding"/>
    <property type="evidence" value="ECO:0007669"/>
    <property type="project" value="InterPro"/>
</dbReference>
<dbReference type="EMBL" id="KY290953">
    <property type="protein sequence ID" value="APU01239.1"/>
    <property type="molecule type" value="Genomic_DNA"/>
</dbReference>
<dbReference type="PIRSF" id="PIRSF002070">
    <property type="entry name" value="SSB"/>
    <property type="match status" value="1"/>
</dbReference>
<dbReference type="InterPro" id="IPR011344">
    <property type="entry name" value="ssDNA-bd"/>
</dbReference>
<feature type="region of interest" description="Disordered" evidence="3">
    <location>
        <begin position="92"/>
        <end position="160"/>
    </location>
</feature>
<dbReference type="InterPro" id="IPR000424">
    <property type="entry name" value="Primosome_PriB/ssb"/>
</dbReference>
<organism evidence="4 5">
    <name type="scientific">Aeromonas phage 51</name>
    <dbReference type="NCBI Taxonomy" id="1932901"/>
    <lineage>
        <taxon>Viruses</taxon>
        <taxon>Duplodnaviria</taxon>
        <taxon>Heunggongvirae</taxon>
        <taxon>Uroviricota</taxon>
        <taxon>Caudoviricetes</taxon>
        <taxon>Popoffvirus</taxon>
        <taxon>Popoffvirus pv56</taxon>
    </lineage>
</organism>
<sequence>MGINVFTASGRCGQDMEVKYTSSGKAIGQFNLPVETGYGDNKKTSWVTCKVFGERAEKLAQYITKGSPVTVTGAFQLDEWEKDGVKHSRPCILVNDIQLPPQQQGGQQAPQGQQQQQRHPQQQQAPQNNGYQQARSQPVQQQQAPQYNEPPMDFDDAIPF</sequence>
<dbReference type="PROSITE" id="PS50935">
    <property type="entry name" value="SSB"/>
    <property type="match status" value="1"/>
</dbReference>
<evidence type="ECO:0000313" key="4">
    <source>
        <dbReference type="EMBL" id="APU01239.1"/>
    </source>
</evidence>
<dbReference type="NCBIfam" id="TIGR00621">
    <property type="entry name" value="ssb"/>
    <property type="match status" value="1"/>
</dbReference>
<dbReference type="InterPro" id="IPR012340">
    <property type="entry name" value="NA-bd_OB-fold"/>
</dbReference>
<dbReference type="PANTHER" id="PTHR10302">
    <property type="entry name" value="SINGLE-STRANDED DNA-BINDING PROTEIN"/>
    <property type="match status" value="1"/>
</dbReference>
<dbReference type="HAMAP" id="MF_00984">
    <property type="entry name" value="SSB"/>
    <property type="match status" value="1"/>
</dbReference>
<dbReference type="SUPFAM" id="SSF50249">
    <property type="entry name" value="Nucleic acid-binding proteins"/>
    <property type="match status" value="1"/>
</dbReference>
<dbReference type="PANTHER" id="PTHR10302:SF0">
    <property type="entry name" value="SINGLE-STRANDED DNA-BINDING PROTEIN, MITOCHONDRIAL"/>
    <property type="match status" value="1"/>
</dbReference>
<dbReference type="CDD" id="cd04496">
    <property type="entry name" value="SSB_OBF"/>
    <property type="match status" value="1"/>
</dbReference>
<proteinExistence type="inferred from homology"/>
<protein>
    <recommendedName>
        <fullName evidence="2">Single-stranded DNA-binding protein</fullName>
    </recommendedName>
</protein>